<organism evidence="2 3">
    <name type="scientific">Acrobeloides nanus</name>
    <dbReference type="NCBI Taxonomy" id="290746"/>
    <lineage>
        <taxon>Eukaryota</taxon>
        <taxon>Metazoa</taxon>
        <taxon>Ecdysozoa</taxon>
        <taxon>Nematoda</taxon>
        <taxon>Chromadorea</taxon>
        <taxon>Rhabditida</taxon>
        <taxon>Tylenchina</taxon>
        <taxon>Cephalobomorpha</taxon>
        <taxon>Cephaloboidea</taxon>
        <taxon>Cephalobidae</taxon>
        <taxon>Acrobeloides</taxon>
    </lineage>
</organism>
<evidence type="ECO:0000313" key="3">
    <source>
        <dbReference type="WBParaSite" id="ACRNAN_scaffold8583.g17962.t1"/>
    </source>
</evidence>
<dbReference type="Proteomes" id="UP000887540">
    <property type="component" value="Unplaced"/>
</dbReference>
<name>A0A914EIL5_9BILA</name>
<feature type="region of interest" description="Disordered" evidence="1">
    <location>
        <begin position="20"/>
        <end position="52"/>
    </location>
</feature>
<dbReference type="AlphaFoldDB" id="A0A914EIL5"/>
<feature type="compositionally biased region" description="Polar residues" evidence="1">
    <location>
        <begin position="30"/>
        <end position="46"/>
    </location>
</feature>
<evidence type="ECO:0000256" key="1">
    <source>
        <dbReference type="SAM" id="MobiDB-lite"/>
    </source>
</evidence>
<dbReference type="WBParaSite" id="ACRNAN_scaffold8583.g17962.t1">
    <property type="protein sequence ID" value="ACRNAN_scaffold8583.g17962.t1"/>
    <property type="gene ID" value="ACRNAN_scaffold8583.g17962"/>
</dbReference>
<accession>A0A914EIL5</accession>
<reference evidence="3" key="1">
    <citation type="submission" date="2022-11" db="UniProtKB">
        <authorList>
            <consortium name="WormBaseParasite"/>
        </authorList>
    </citation>
    <scope>IDENTIFICATION</scope>
</reference>
<keyword evidence="2" id="KW-1185">Reference proteome</keyword>
<protein>
    <submittedName>
        <fullName evidence="3">Uncharacterized protein</fullName>
    </submittedName>
</protein>
<evidence type="ECO:0000313" key="2">
    <source>
        <dbReference type="Proteomes" id="UP000887540"/>
    </source>
</evidence>
<sequence length="87" mass="9025">MSTIIETGAYFDWTITSVSSETPTPPVSTCQAETTSQITPTSTGNPLSDEIGTACANDPSNLWLDIIVAIDNTTGMGAGVNNVAKCK</sequence>
<proteinExistence type="predicted"/>